<evidence type="ECO:0000313" key="2">
    <source>
        <dbReference type="EMBL" id="CCX11543.1"/>
    </source>
</evidence>
<feature type="domain" description="BTB" evidence="1">
    <location>
        <begin position="24"/>
        <end position="93"/>
    </location>
</feature>
<dbReference type="AlphaFoldDB" id="U4L4V4"/>
<organism evidence="2 3">
    <name type="scientific">Pyronema omphalodes (strain CBS 100304)</name>
    <name type="common">Pyronema confluens</name>
    <dbReference type="NCBI Taxonomy" id="1076935"/>
    <lineage>
        <taxon>Eukaryota</taxon>
        <taxon>Fungi</taxon>
        <taxon>Dikarya</taxon>
        <taxon>Ascomycota</taxon>
        <taxon>Pezizomycotina</taxon>
        <taxon>Pezizomycetes</taxon>
        <taxon>Pezizales</taxon>
        <taxon>Pyronemataceae</taxon>
        <taxon>Pyronema</taxon>
    </lineage>
</organism>
<dbReference type="OMA" id="QLDGPWK"/>
<gene>
    <name evidence="2" type="ORF">PCON_11137</name>
</gene>
<dbReference type="STRING" id="1076935.U4L4V4"/>
<dbReference type="OrthoDB" id="6359816at2759"/>
<keyword evidence="3" id="KW-1185">Reference proteome</keyword>
<dbReference type="PANTHER" id="PTHR47843:SF5">
    <property type="entry name" value="BTB_POZ DOMAIN PROTEIN"/>
    <property type="match status" value="1"/>
</dbReference>
<dbReference type="Pfam" id="PF00651">
    <property type="entry name" value="BTB"/>
    <property type="match status" value="1"/>
</dbReference>
<protein>
    <submittedName>
        <fullName evidence="2">Similar to RCC1 and BTB domain-containing protein 2 acc. no. Q99LJ7</fullName>
    </submittedName>
</protein>
<dbReference type="CDD" id="cd18186">
    <property type="entry name" value="BTB_POZ_ZBTB_KLHL-like"/>
    <property type="match status" value="1"/>
</dbReference>
<evidence type="ECO:0000259" key="1">
    <source>
        <dbReference type="PROSITE" id="PS50097"/>
    </source>
</evidence>
<sequence>MADDKIKLSFLEKFRDAFNLKDHSDITIKTDTTEFHAHQVILKLRTSFFESATKEESGFLESEDKIVTIEEHSTHSVWRFLKWIYTGDYSDESNNIELGEDDDLGVLKHCRVYALADFLGAPELKQLAAKKLSAAFSSNWVKADFPQVVREIYLTTNKQDKDIRGAAITSAKSHITELLQMQDFKDVLLDVAEFSGGLIIGASTAVLASRTPSQCLTCTCVQKYNCNSCGHMHY</sequence>
<dbReference type="eggNOG" id="ENOG502SAH3">
    <property type="taxonomic scope" value="Eukaryota"/>
</dbReference>
<dbReference type="PROSITE" id="PS50097">
    <property type="entry name" value="BTB"/>
    <property type="match status" value="1"/>
</dbReference>
<dbReference type="SUPFAM" id="SSF54695">
    <property type="entry name" value="POZ domain"/>
    <property type="match status" value="1"/>
</dbReference>
<dbReference type="EMBL" id="HF935626">
    <property type="protein sequence ID" value="CCX11543.1"/>
    <property type="molecule type" value="Genomic_DNA"/>
</dbReference>
<accession>U4L4V4</accession>
<name>U4L4V4_PYROM</name>
<dbReference type="Proteomes" id="UP000018144">
    <property type="component" value="Unassembled WGS sequence"/>
</dbReference>
<dbReference type="Gene3D" id="3.30.710.10">
    <property type="entry name" value="Potassium Channel Kv1.1, Chain A"/>
    <property type="match status" value="1"/>
</dbReference>
<reference evidence="2 3" key="1">
    <citation type="journal article" date="2013" name="PLoS Genet.">
        <title>The genome and development-dependent transcriptomes of Pyronema confluens: a window into fungal evolution.</title>
        <authorList>
            <person name="Traeger S."/>
            <person name="Altegoer F."/>
            <person name="Freitag M."/>
            <person name="Gabaldon T."/>
            <person name="Kempken F."/>
            <person name="Kumar A."/>
            <person name="Marcet-Houben M."/>
            <person name="Poggeler S."/>
            <person name="Stajich J.E."/>
            <person name="Nowrousian M."/>
        </authorList>
    </citation>
    <scope>NUCLEOTIDE SEQUENCE [LARGE SCALE GENOMIC DNA]</scope>
    <source>
        <strain evidence="3">CBS 100304</strain>
        <tissue evidence="2">Vegetative mycelium</tissue>
    </source>
</reference>
<evidence type="ECO:0000313" key="3">
    <source>
        <dbReference type="Proteomes" id="UP000018144"/>
    </source>
</evidence>
<dbReference type="InterPro" id="IPR011333">
    <property type="entry name" value="SKP1/BTB/POZ_sf"/>
</dbReference>
<dbReference type="InterPro" id="IPR000210">
    <property type="entry name" value="BTB/POZ_dom"/>
</dbReference>
<proteinExistence type="predicted"/>
<dbReference type="PANTHER" id="PTHR47843">
    <property type="entry name" value="BTB DOMAIN-CONTAINING PROTEIN-RELATED"/>
    <property type="match status" value="1"/>
</dbReference>